<keyword evidence="1" id="KW-0472">Membrane</keyword>
<feature type="transmembrane region" description="Helical" evidence="1">
    <location>
        <begin position="7"/>
        <end position="27"/>
    </location>
</feature>
<evidence type="ECO:0000313" key="2">
    <source>
        <dbReference type="EMBL" id="AWX46283.1"/>
    </source>
</evidence>
<name>A0A2Z4LX41_9FLAO</name>
<gene>
    <name evidence="2" type="ORF">HME9304_03315</name>
</gene>
<feature type="transmembrane region" description="Helical" evidence="1">
    <location>
        <begin position="76"/>
        <end position="98"/>
    </location>
</feature>
<reference evidence="2 3" key="1">
    <citation type="submission" date="2018-06" db="EMBL/GenBank/DDBJ databases">
        <title>Spongiibacterium sp. HME9304 Genome sequencing and assembly.</title>
        <authorList>
            <person name="Kang H."/>
            <person name="Kim H."/>
            <person name="Joh K."/>
        </authorList>
    </citation>
    <scope>NUCLEOTIDE SEQUENCE [LARGE SCALE GENOMIC DNA]</scope>
    <source>
        <strain evidence="2 3">HME9304</strain>
    </source>
</reference>
<protein>
    <submittedName>
        <fullName evidence="2">Uncharacterized protein</fullName>
    </submittedName>
</protein>
<organism evidence="2 3">
    <name type="scientific">Flagellimonas maritima</name>
    <dbReference type="NCBI Taxonomy" id="1383885"/>
    <lineage>
        <taxon>Bacteria</taxon>
        <taxon>Pseudomonadati</taxon>
        <taxon>Bacteroidota</taxon>
        <taxon>Flavobacteriia</taxon>
        <taxon>Flavobacteriales</taxon>
        <taxon>Flavobacteriaceae</taxon>
        <taxon>Flagellimonas</taxon>
    </lineage>
</organism>
<dbReference type="OrthoDB" id="1442717at2"/>
<dbReference type="KEGG" id="spon:HME9304_03315"/>
<keyword evidence="1" id="KW-0812">Transmembrane</keyword>
<accession>A0A2Z4LX41</accession>
<dbReference type="RefSeq" id="WP_123877558.1">
    <property type="nucleotide sequence ID" value="NZ_CP030104.1"/>
</dbReference>
<dbReference type="AlphaFoldDB" id="A0A2Z4LX41"/>
<sequence length="129" mass="13975">MNPRTRIFLTMLATLIGGSSLVLYTTITESIIFDNLSFCTSSTADLTLGSATLFTSAIIAGFIATLIVVKDNFVPHIFISLFLVGKLCFAAICGQWHGPLWFETGLHLSLIGGLWLGRYGAVKFPLAPF</sequence>
<dbReference type="Proteomes" id="UP000248536">
    <property type="component" value="Chromosome"/>
</dbReference>
<feature type="transmembrane region" description="Helical" evidence="1">
    <location>
        <begin position="47"/>
        <end position="69"/>
    </location>
</feature>
<keyword evidence="3" id="KW-1185">Reference proteome</keyword>
<evidence type="ECO:0000256" key="1">
    <source>
        <dbReference type="SAM" id="Phobius"/>
    </source>
</evidence>
<evidence type="ECO:0000313" key="3">
    <source>
        <dbReference type="Proteomes" id="UP000248536"/>
    </source>
</evidence>
<dbReference type="EMBL" id="CP030104">
    <property type="protein sequence ID" value="AWX46283.1"/>
    <property type="molecule type" value="Genomic_DNA"/>
</dbReference>
<keyword evidence="1" id="KW-1133">Transmembrane helix</keyword>
<proteinExistence type="predicted"/>